<evidence type="ECO:0000256" key="3">
    <source>
        <dbReference type="ARBA" id="ARBA00022771"/>
    </source>
</evidence>
<comment type="subcellular location">
    <subcellularLocation>
        <location evidence="1">Nucleus</location>
    </subcellularLocation>
</comment>
<dbReference type="GeneID" id="107123247"/>
<keyword evidence="3" id="KW-0863">Zinc-finger</keyword>
<dbReference type="InterPro" id="IPR026811">
    <property type="entry name" value="CIZ1"/>
</dbReference>
<feature type="compositionally biased region" description="Acidic residues" evidence="6">
    <location>
        <begin position="449"/>
        <end position="473"/>
    </location>
</feature>
<feature type="compositionally biased region" description="Basic and acidic residues" evidence="6">
    <location>
        <begin position="191"/>
        <end position="200"/>
    </location>
</feature>
<accession>A0ABM1L7L0</accession>
<dbReference type="Pfam" id="PF12171">
    <property type="entry name" value="zf-C2H2_jaz"/>
    <property type="match status" value="1"/>
</dbReference>
<evidence type="ECO:0000313" key="9">
    <source>
        <dbReference type="RefSeq" id="XP_015281947.1"/>
    </source>
</evidence>
<feature type="compositionally biased region" description="Basic and acidic residues" evidence="6">
    <location>
        <begin position="406"/>
        <end position="429"/>
    </location>
</feature>
<dbReference type="PROSITE" id="PS50171">
    <property type="entry name" value="ZF_MATRIN"/>
    <property type="match status" value="1"/>
</dbReference>
<gene>
    <name evidence="9" type="primary">CIZ1</name>
</gene>
<keyword evidence="5" id="KW-0539">Nucleus</keyword>
<keyword evidence="4" id="KW-0862">Zinc</keyword>
<dbReference type="InterPro" id="IPR036236">
    <property type="entry name" value="Znf_C2H2_sf"/>
</dbReference>
<feature type="compositionally biased region" description="Basic and acidic residues" evidence="6">
    <location>
        <begin position="661"/>
        <end position="676"/>
    </location>
</feature>
<dbReference type="SMART" id="SM00451">
    <property type="entry name" value="ZnF_U1"/>
    <property type="match status" value="3"/>
</dbReference>
<dbReference type="InterPro" id="IPR056345">
    <property type="entry name" value="Znf-C2H2_CIZ1"/>
</dbReference>
<feature type="region of interest" description="Disordered" evidence="6">
    <location>
        <begin position="125"/>
        <end position="202"/>
    </location>
</feature>
<feature type="compositionally biased region" description="Basic residues" evidence="6">
    <location>
        <begin position="714"/>
        <end position="724"/>
    </location>
</feature>
<dbReference type="InterPro" id="IPR003604">
    <property type="entry name" value="Matrin/U1-like-C_Znf_C2H2"/>
</dbReference>
<feature type="region of interest" description="Disordered" evidence="6">
    <location>
        <begin position="555"/>
        <end position="724"/>
    </location>
</feature>
<dbReference type="InterPro" id="IPR013087">
    <property type="entry name" value="Znf_C2H2_type"/>
</dbReference>
<feature type="compositionally biased region" description="Basic and acidic residues" evidence="6">
    <location>
        <begin position="566"/>
        <end position="587"/>
    </location>
</feature>
<evidence type="ECO:0000256" key="4">
    <source>
        <dbReference type="ARBA" id="ARBA00022833"/>
    </source>
</evidence>
<dbReference type="SMART" id="SM00355">
    <property type="entry name" value="ZnF_C2H2"/>
    <property type="match status" value="2"/>
</dbReference>
<keyword evidence="2" id="KW-0479">Metal-binding</keyword>
<evidence type="ECO:0000256" key="2">
    <source>
        <dbReference type="ARBA" id="ARBA00022723"/>
    </source>
</evidence>
<feature type="region of interest" description="Disordered" evidence="6">
    <location>
        <begin position="19"/>
        <end position="42"/>
    </location>
</feature>
<evidence type="ECO:0000256" key="5">
    <source>
        <dbReference type="ARBA" id="ARBA00023242"/>
    </source>
</evidence>
<dbReference type="InterPro" id="IPR000690">
    <property type="entry name" value="Matrin/U1-C_Znf_C2H2"/>
</dbReference>
<dbReference type="PROSITE" id="PS00028">
    <property type="entry name" value="ZINC_FINGER_C2H2_1"/>
    <property type="match status" value="1"/>
</dbReference>
<dbReference type="PANTHER" id="PTHR15491">
    <property type="match status" value="1"/>
</dbReference>
<dbReference type="InterPro" id="IPR022755">
    <property type="entry name" value="Znf_C2H2_jaz"/>
</dbReference>
<feature type="compositionally biased region" description="Basic and acidic residues" evidence="6">
    <location>
        <begin position="126"/>
        <end position="141"/>
    </location>
</feature>
<proteinExistence type="predicted"/>
<protein>
    <submittedName>
        <fullName evidence="9">Cip1-interacting zinc finger protein</fullName>
    </submittedName>
</protein>
<dbReference type="SUPFAM" id="SSF57667">
    <property type="entry name" value="beta-beta-alpha zinc fingers"/>
    <property type="match status" value="2"/>
</dbReference>
<evidence type="ECO:0000256" key="1">
    <source>
        <dbReference type="ARBA" id="ARBA00004123"/>
    </source>
</evidence>
<dbReference type="Proteomes" id="UP000694871">
    <property type="component" value="Unplaced"/>
</dbReference>
<dbReference type="PANTHER" id="PTHR15491:SF9">
    <property type="entry name" value="CIP1-INTERACTING ZINC FINGER PROTEIN"/>
    <property type="match status" value="1"/>
</dbReference>
<dbReference type="RefSeq" id="XP_015281947.1">
    <property type="nucleotide sequence ID" value="XM_015426461.1"/>
</dbReference>
<feature type="domain" description="Matrin-type" evidence="7">
    <location>
        <begin position="512"/>
        <end position="543"/>
    </location>
</feature>
<evidence type="ECO:0000256" key="6">
    <source>
        <dbReference type="SAM" id="MobiDB-lite"/>
    </source>
</evidence>
<name>A0ABM1L7L0_GEKJA</name>
<organism evidence="8 9">
    <name type="scientific">Gekko japonicus</name>
    <name type="common">Schlegel's Japanese gecko</name>
    <dbReference type="NCBI Taxonomy" id="146911"/>
    <lineage>
        <taxon>Eukaryota</taxon>
        <taxon>Metazoa</taxon>
        <taxon>Chordata</taxon>
        <taxon>Craniata</taxon>
        <taxon>Vertebrata</taxon>
        <taxon>Euteleostomi</taxon>
        <taxon>Lepidosauria</taxon>
        <taxon>Squamata</taxon>
        <taxon>Bifurcata</taxon>
        <taxon>Gekkota</taxon>
        <taxon>Gekkonidae</taxon>
        <taxon>Gekkoninae</taxon>
        <taxon>Gekko</taxon>
    </lineage>
</organism>
<feature type="compositionally biased region" description="Low complexity" evidence="6">
    <location>
        <begin position="145"/>
        <end position="154"/>
    </location>
</feature>
<feature type="region of interest" description="Disordered" evidence="6">
    <location>
        <begin position="406"/>
        <end position="437"/>
    </location>
</feature>
<dbReference type="Pfam" id="PF23330">
    <property type="entry name" value="zf-C2H2_14"/>
    <property type="match status" value="1"/>
</dbReference>
<evidence type="ECO:0000259" key="7">
    <source>
        <dbReference type="PROSITE" id="PS50171"/>
    </source>
</evidence>
<dbReference type="Gene3D" id="3.30.160.60">
    <property type="entry name" value="Classic Zinc Finger"/>
    <property type="match status" value="2"/>
</dbReference>
<sequence>MFNQQQFQQQLLQLQHLLQHHPQQSQQQQQAGRGVAPPQQPPMLNLRAANQASLLNANPMLQRALLVQQMQGNLRGFNMAAAPVLQQFFPQATRHSLLGPPPVGVSLKPAHLAFPALPFQRQNRTFRKDFPRVPERKREADSAISSSSSSQTPGPEEREPLPEGGLVKAGPEEPGSSPSEMLRGSSPDAEPASKRLKSGDEESILDDALCLPEMEAAKSHTEETDQGKEDLVADTSKEKNFPEELKASEVVSSAGSLKVTIQQSSESRAISTTALKPAHWTSEMGAAETSPESTVKFYCYICKTNCCNQQNFQAHMAGVEHQQRLQEIQHMSNICFVSLLPMVKEQRPLAEKDGESQQRWCNTCQLHFAGDLIKHRRTQEHKLAKRSLRPFCTACSRHFKTPRKFVEHMKSSEHKQKAREVRLGEKEQGGPEDSEELITVDAVGCFEDDDDDDDEEEVEGEEDSEVGQLDGEDPLGRQVGLKEVSSGDAEGSEKYSPDTVYGPDFLVPVAGFLCRLCRTFYHSDSAARLAHCKSLMHFENFQRYKAARLQATAALTEAASSPRQGLADDHQTPPAARMERAEVEKEAGALTAASEEARQPPEEKDHSSAPRDSSAALPTDDAGVLIEDGEDGKNDFSTLSDHPLLGDAAAAVTGEPMGLCAREKEPSDESIQERSPGRAAADEDDPRANETLAGRDLLEETDPSSLAKGETSPGRRRSTRRRAR</sequence>
<feature type="compositionally biased region" description="Basic and acidic residues" evidence="6">
    <location>
        <begin position="595"/>
        <end position="609"/>
    </location>
</feature>
<keyword evidence="8" id="KW-1185">Reference proteome</keyword>
<feature type="compositionally biased region" description="Low complexity" evidence="6">
    <location>
        <begin position="19"/>
        <end position="30"/>
    </location>
</feature>
<feature type="region of interest" description="Disordered" evidence="6">
    <location>
        <begin position="449"/>
        <end position="500"/>
    </location>
</feature>
<reference evidence="9" key="1">
    <citation type="submission" date="2025-08" db="UniProtKB">
        <authorList>
            <consortium name="RefSeq"/>
        </authorList>
    </citation>
    <scope>IDENTIFICATION</scope>
</reference>
<evidence type="ECO:0000313" key="8">
    <source>
        <dbReference type="Proteomes" id="UP000694871"/>
    </source>
</evidence>